<dbReference type="SMART" id="SM00875">
    <property type="entry name" value="BACK"/>
    <property type="match status" value="1"/>
</dbReference>
<dbReference type="Pfam" id="PF22486">
    <property type="entry name" value="MATH_2"/>
    <property type="match status" value="1"/>
</dbReference>
<dbReference type="Pfam" id="PF07707">
    <property type="entry name" value="BACK"/>
    <property type="match status" value="1"/>
</dbReference>
<dbReference type="InterPro" id="IPR029058">
    <property type="entry name" value="AB_hydrolase_fold"/>
</dbReference>
<evidence type="ECO:0000256" key="4">
    <source>
        <dbReference type="ARBA" id="ARBA00023098"/>
    </source>
</evidence>
<evidence type="ECO:0000256" key="2">
    <source>
        <dbReference type="ARBA" id="ARBA00022801"/>
    </source>
</evidence>
<evidence type="ECO:0000256" key="5">
    <source>
        <dbReference type="SAM" id="MobiDB-lite"/>
    </source>
</evidence>
<dbReference type="Proteomes" id="UP001620645">
    <property type="component" value="Unassembled WGS sequence"/>
</dbReference>
<feature type="region of interest" description="Disordered" evidence="5">
    <location>
        <begin position="636"/>
        <end position="681"/>
    </location>
</feature>
<feature type="domain" description="MATH" evidence="6">
    <location>
        <begin position="894"/>
        <end position="1028"/>
    </location>
</feature>
<feature type="compositionally biased region" description="Acidic residues" evidence="5">
    <location>
        <begin position="544"/>
        <end position="570"/>
    </location>
</feature>
<dbReference type="InterPro" id="IPR011333">
    <property type="entry name" value="SKP1/BTB/POZ_sf"/>
</dbReference>
<name>A0ABD2IUH5_HETSC</name>
<evidence type="ECO:0000256" key="1">
    <source>
        <dbReference type="ARBA" id="ARBA00013201"/>
    </source>
</evidence>
<feature type="region of interest" description="Disordered" evidence="5">
    <location>
        <begin position="230"/>
        <end position="281"/>
    </location>
</feature>
<dbReference type="Pfam" id="PF03403">
    <property type="entry name" value="PAF-AH_p_II"/>
    <property type="match status" value="2"/>
</dbReference>
<dbReference type="PROSITE" id="PS50144">
    <property type="entry name" value="MATH"/>
    <property type="match status" value="1"/>
</dbReference>
<dbReference type="Gene3D" id="1.25.40.420">
    <property type="match status" value="1"/>
</dbReference>
<organism evidence="7 8">
    <name type="scientific">Heterodera schachtii</name>
    <name type="common">Sugarbeet cyst nematode worm</name>
    <name type="synonym">Tylenchus schachtii</name>
    <dbReference type="NCBI Taxonomy" id="97005"/>
    <lineage>
        <taxon>Eukaryota</taxon>
        <taxon>Metazoa</taxon>
        <taxon>Ecdysozoa</taxon>
        <taxon>Nematoda</taxon>
        <taxon>Chromadorea</taxon>
        <taxon>Rhabditida</taxon>
        <taxon>Tylenchina</taxon>
        <taxon>Tylenchomorpha</taxon>
        <taxon>Tylenchoidea</taxon>
        <taxon>Heteroderidae</taxon>
        <taxon>Heteroderinae</taxon>
        <taxon>Heterodera</taxon>
    </lineage>
</organism>
<keyword evidence="4" id="KW-0443">Lipid metabolism</keyword>
<feature type="region of interest" description="Disordered" evidence="5">
    <location>
        <begin position="538"/>
        <end position="596"/>
    </location>
</feature>
<evidence type="ECO:0000259" key="6">
    <source>
        <dbReference type="PROSITE" id="PS50144"/>
    </source>
</evidence>
<dbReference type="PRINTS" id="PR01217">
    <property type="entry name" value="PRICHEXTENSN"/>
</dbReference>
<dbReference type="GO" id="GO:0016042">
    <property type="term" value="P:lipid catabolic process"/>
    <property type="evidence" value="ECO:0007669"/>
    <property type="project" value="UniProtKB-KW"/>
</dbReference>
<dbReference type="InterPro" id="IPR002083">
    <property type="entry name" value="MATH/TRAF_dom"/>
</dbReference>
<keyword evidence="8" id="KW-1185">Reference proteome</keyword>
<dbReference type="InterPro" id="IPR000210">
    <property type="entry name" value="BTB/POZ_dom"/>
</dbReference>
<gene>
    <name evidence="7" type="ORF">niasHS_008278</name>
</gene>
<keyword evidence="3" id="KW-0442">Lipid degradation</keyword>
<dbReference type="SMART" id="SM00061">
    <property type="entry name" value="MATH"/>
    <property type="match status" value="1"/>
</dbReference>
<dbReference type="CDD" id="cd00121">
    <property type="entry name" value="MATH"/>
    <property type="match status" value="1"/>
</dbReference>
<feature type="compositionally biased region" description="Pro residues" evidence="5">
    <location>
        <begin position="11"/>
        <end position="83"/>
    </location>
</feature>
<keyword evidence="2" id="KW-0378">Hydrolase</keyword>
<dbReference type="PANTHER" id="PTHR10272:SF0">
    <property type="entry name" value="PLATELET-ACTIVATING FACTOR ACETYLHYDROLASE"/>
    <property type="match status" value="1"/>
</dbReference>
<dbReference type="InterPro" id="IPR008974">
    <property type="entry name" value="TRAF-like"/>
</dbReference>
<dbReference type="PANTHER" id="PTHR10272">
    <property type="entry name" value="PLATELET-ACTIVATING FACTOR ACETYLHYDROLASE"/>
    <property type="match status" value="1"/>
</dbReference>
<dbReference type="Gene3D" id="2.60.210.10">
    <property type="entry name" value="Apoptosis, Tumor Necrosis Factor Receptor Associated Protein 2, Chain A"/>
    <property type="match status" value="1"/>
</dbReference>
<feature type="region of interest" description="Disordered" evidence="5">
    <location>
        <begin position="1"/>
        <end position="83"/>
    </location>
</feature>
<evidence type="ECO:0000256" key="3">
    <source>
        <dbReference type="ARBA" id="ARBA00022963"/>
    </source>
</evidence>
<dbReference type="EMBL" id="JBICCN010000252">
    <property type="protein sequence ID" value="KAL3083624.1"/>
    <property type="molecule type" value="Genomic_DNA"/>
</dbReference>
<feature type="compositionally biased region" description="Pro residues" evidence="5">
    <location>
        <begin position="267"/>
        <end position="277"/>
    </location>
</feature>
<comment type="caution">
    <text evidence="7">The sequence shown here is derived from an EMBL/GenBank/DDBJ whole genome shotgun (WGS) entry which is preliminary data.</text>
</comment>
<dbReference type="Gene3D" id="3.30.710.10">
    <property type="entry name" value="Potassium Channel Kv1.1, Chain A"/>
    <property type="match status" value="1"/>
</dbReference>
<dbReference type="SUPFAM" id="SSF53474">
    <property type="entry name" value="alpha/beta-Hydrolases"/>
    <property type="match status" value="1"/>
</dbReference>
<feature type="compositionally biased region" description="Pro residues" evidence="5">
    <location>
        <begin position="230"/>
        <end position="239"/>
    </location>
</feature>
<dbReference type="SMART" id="SM00225">
    <property type="entry name" value="BTB"/>
    <property type="match status" value="1"/>
</dbReference>
<feature type="region of interest" description="Disordered" evidence="5">
    <location>
        <begin position="438"/>
        <end position="472"/>
    </location>
</feature>
<reference evidence="7 8" key="1">
    <citation type="submission" date="2024-10" db="EMBL/GenBank/DDBJ databases">
        <authorList>
            <person name="Kim D."/>
        </authorList>
    </citation>
    <scope>NUCLEOTIDE SEQUENCE [LARGE SCALE GENOMIC DNA]</scope>
    <source>
        <strain evidence="7">Taebaek</strain>
    </source>
</reference>
<dbReference type="EC" id="3.1.1.47" evidence="1"/>
<dbReference type="GO" id="GO:0003847">
    <property type="term" value="F:1-alkyl-2-acetylglycerophosphocholine esterase activity"/>
    <property type="evidence" value="ECO:0007669"/>
    <property type="project" value="UniProtKB-EC"/>
</dbReference>
<dbReference type="SUPFAM" id="SSF49599">
    <property type="entry name" value="TRAF domain-like"/>
    <property type="match status" value="1"/>
</dbReference>
<dbReference type="AlphaFoldDB" id="A0ABD2IUH5"/>
<evidence type="ECO:0000313" key="8">
    <source>
        <dbReference type="Proteomes" id="UP001620645"/>
    </source>
</evidence>
<protein>
    <recommendedName>
        <fullName evidence="1">1-alkyl-2-acetylglycerophosphocholine esterase</fullName>
        <ecNumber evidence="1">3.1.1.47</ecNumber>
    </recommendedName>
</protein>
<dbReference type="Gene3D" id="3.40.50.1820">
    <property type="entry name" value="alpha/beta hydrolase"/>
    <property type="match status" value="1"/>
</dbReference>
<dbReference type="SUPFAM" id="SSF54695">
    <property type="entry name" value="POZ domain"/>
    <property type="match status" value="1"/>
</dbReference>
<evidence type="ECO:0000313" key="7">
    <source>
        <dbReference type="EMBL" id="KAL3083624.1"/>
    </source>
</evidence>
<accession>A0ABD2IUH5</accession>
<dbReference type="InterPro" id="IPR011705">
    <property type="entry name" value="BACK"/>
</dbReference>
<sequence length="1033" mass="113444">MGLLPSKTTPSPSPPPPPNGTTPSPPTPPNGTTPSPPPPQVGTTPSPPTPPNGSTPSPPPPQVGTTPSPPQQPPPVAAAPSPSPPVGNVLPLLANGQYAVGCADIMLSEPSAASSSSAGGVGLFARLFYPAASSVVLLADPSTSSATTASAFMRWRPDTEYMVGLANYQGMSMVKMNFFLDWVVGDKNGSRFVYTTVCASLASHGYVVAALEHRDGSCCWTYTLEQVLPPTPPPSPPLPTAVEGTPQQQNGPVPIAVVTAGAENTPPQTPTPPPPVPTTTHVKKPMEMRILPYDETEYETRIDQVKRRVAETVHMRRILAEMDANLLQNVTTDNNNDRQFGQQQILLGQTFDWAQFKNRLALDRCVCMGHSFGAASSLSACAEYPSLFNACVLLDAWLYPVERRMYPATVQPVLMLNASKWQWPRNVRRMQRLLAKATTATNDDKTATETTTTTAPQQQSQDGAATTAATAQPSVINTDSRMMFTIKDIVHQSFSDFGFLVPGRVARYIGVQGDLDPLLTGTAVLEMVLQFLESQFLHQQQQKEDEEDTEDEEGEEDELEEEEKEEEGEESNERGGGGQSDVRTEQGEQDEVARSNASALDRLRRLVAEKYAAFVVEGTDIPQVKLDEVAPLVEAEQQQTVSAEEERKVANDSGVDTPPTTETTTEEAAENNNQPTSVDNPVEVPDVEAAAFKVMLSFIYADDLSELDGANAMAVLYAAHKYGIDGLISHCVQIPIQNLPNVFLAHSMARLFDLEDFAHQCLRYICQNFGKLFETEEFLQIDQSFLCELFERDQLVISSEFELWQSCRQNAIECSAENRRDALGPALFKIRFPLISTKDFTTSIVPSGILTNDEFVSVYQFHCLPNLHDAPVLKPLEFQWHGRISDWIIANANWGTLAMKIEKFSEFTKEKVGSRRNSEAVQMKGFEWKISAEITTDEEDGTDKYLGFYLLCFPPPKNDGICWSCECSATLRIVSQNSGTADSTHKFDRIFNNKANSWGFPNFTSTELIMDPDEGLYDSDEDKVTLAIDLTVE</sequence>
<proteinExistence type="predicted"/>
<dbReference type="Pfam" id="PF00651">
    <property type="entry name" value="BTB"/>
    <property type="match status" value="1"/>
</dbReference>